<feature type="transmembrane region" description="Helical" evidence="1">
    <location>
        <begin position="20"/>
        <end position="37"/>
    </location>
</feature>
<dbReference type="CDD" id="cd02440">
    <property type="entry name" value="AdoMet_MTases"/>
    <property type="match status" value="1"/>
</dbReference>
<organism evidence="3 4">
    <name type="scientific">Kryptobacter tengchongensis</name>
    <dbReference type="NCBI Taxonomy" id="1643429"/>
    <lineage>
        <taxon>Bacteria</taxon>
        <taxon>Pseudomonadati</taxon>
        <taxon>Candidatus Kryptoniota</taxon>
        <taxon>Candidatus Kryptobacter</taxon>
    </lineage>
</organism>
<dbReference type="AlphaFoldDB" id="A0A916PI66"/>
<dbReference type="SUPFAM" id="SSF53335">
    <property type="entry name" value="S-adenosyl-L-methionine-dependent methyltransferases"/>
    <property type="match status" value="1"/>
</dbReference>
<dbReference type="InterPro" id="IPR025714">
    <property type="entry name" value="Methyltranfer_dom"/>
</dbReference>
<dbReference type="InterPro" id="IPR029063">
    <property type="entry name" value="SAM-dependent_MTases_sf"/>
</dbReference>
<keyword evidence="1" id="KW-1133">Transmembrane helix</keyword>
<accession>A0A916PI66</accession>
<gene>
    <name evidence="3" type="ORF">JGI25_00728</name>
</gene>
<keyword evidence="1" id="KW-0472">Membrane</keyword>
<dbReference type="Pfam" id="PF13847">
    <property type="entry name" value="Methyltransf_31"/>
    <property type="match status" value="1"/>
</dbReference>
<dbReference type="EMBL" id="CZVV01000038">
    <property type="protein sequence ID" value="CUT00409.1"/>
    <property type="molecule type" value="Genomic_DNA"/>
</dbReference>
<evidence type="ECO:0000313" key="3">
    <source>
        <dbReference type="EMBL" id="CUT00409.1"/>
    </source>
</evidence>
<feature type="domain" description="Methyltransferase" evidence="2">
    <location>
        <begin position="51"/>
        <end position="191"/>
    </location>
</feature>
<protein>
    <submittedName>
        <fullName evidence="3">Ubiquinone/menaquinone biosynthesis C-methylase UbiE</fullName>
    </submittedName>
</protein>
<keyword evidence="1" id="KW-0812">Transmembrane</keyword>
<evidence type="ECO:0000256" key="1">
    <source>
        <dbReference type="SAM" id="Phobius"/>
    </source>
</evidence>
<sequence length="268" mass="31153">MKYERIKSKIDKIISGKIFLRKFFYGILNIFLLRAWYVKREVKNFFNSRNDKINVLDAGCGFGQYSYLIAKRFKNSEVIGVDINENRIKDCEDFTRAVKIENLRFEIADLTKLNFSDKFDLILAIDVMEHIKNDETVFENFYKAMRKNGLLIISTPSNLGGSDVHSDEEESFIEEHVRSGYEADEIKSKLEKAGFKNITLKYSYGRWGNLSWKLMVKIPILLLGKSFIFVVLLPLYYLVISGVGFFLMWLDTKVENRKGTGLIVTARK</sequence>
<keyword evidence="3" id="KW-0830">Ubiquinone</keyword>
<feature type="transmembrane region" description="Helical" evidence="1">
    <location>
        <begin position="227"/>
        <end position="250"/>
    </location>
</feature>
<evidence type="ECO:0000313" key="4">
    <source>
        <dbReference type="Proteomes" id="UP000243105"/>
    </source>
</evidence>
<comment type="caution">
    <text evidence="3">The sequence shown here is derived from an EMBL/GenBank/DDBJ whole genome shotgun (WGS) entry which is preliminary data.</text>
</comment>
<proteinExistence type="predicted"/>
<dbReference type="PANTHER" id="PTHR43861">
    <property type="entry name" value="TRANS-ACONITATE 2-METHYLTRANSFERASE-RELATED"/>
    <property type="match status" value="1"/>
</dbReference>
<name>A0A916PI66_KRYT1</name>
<dbReference type="Proteomes" id="UP000243105">
    <property type="component" value="Unassembled WGS sequence"/>
</dbReference>
<dbReference type="Gene3D" id="3.40.50.150">
    <property type="entry name" value="Vaccinia Virus protein VP39"/>
    <property type="match status" value="1"/>
</dbReference>
<dbReference type="RefSeq" id="WP_072151687.1">
    <property type="nucleotide sequence ID" value="NZ_CZVH01000044.1"/>
</dbReference>
<evidence type="ECO:0000259" key="2">
    <source>
        <dbReference type="Pfam" id="PF13847"/>
    </source>
</evidence>
<reference evidence="3 4" key="1">
    <citation type="submission" date="2015-11" db="EMBL/GenBank/DDBJ databases">
        <authorList>
            <person name="Varghese N."/>
        </authorList>
    </citation>
    <scope>NUCLEOTIDE SEQUENCE [LARGE SCALE GENOMIC DNA]</scope>
    <source>
        <strain evidence="3 4">JGI-25</strain>
    </source>
</reference>